<dbReference type="AlphaFoldDB" id="A0AAV9Z5Z4"/>
<dbReference type="Proteomes" id="UP001362999">
    <property type="component" value="Unassembled WGS sequence"/>
</dbReference>
<evidence type="ECO:0000256" key="1">
    <source>
        <dbReference type="SAM" id="MobiDB-lite"/>
    </source>
</evidence>
<name>A0AAV9Z5Z4_9AGAR</name>
<feature type="region of interest" description="Disordered" evidence="1">
    <location>
        <begin position="110"/>
        <end position="187"/>
    </location>
</feature>
<proteinExistence type="predicted"/>
<evidence type="ECO:0000313" key="3">
    <source>
        <dbReference type="Proteomes" id="UP001362999"/>
    </source>
</evidence>
<protein>
    <submittedName>
        <fullName evidence="2">Uncharacterized protein</fullName>
    </submittedName>
</protein>
<sequence>METTYLYYRLYTRTAPHPSSFPLDAAHTNLSAIDANLIAPPYTVENVIGYILTRELHAGNNKQDSKNNEEKNADVYITPSDAVPALGGAIIDIVGESRWPVGAVRVVLGGKGMGMGMKGENTNGVKKGGQEEVECENGRGDGDESEDFEESSEEGEDEENAEEEEEMGEGEECEDGEEGDGENDDEYPELTWTITAHFTVREDSVQSWNSSRKFLLERNKKPVKYVAFSPGDTFYTDCVRHRLSNGTAVWAVMKDFDGEPGYVEATENDRFWTRSKEIHGVQIPEPW</sequence>
<dbReference type="EMBL" id="JAWWNJ010000205">
    <property type="protein sequence ID" value="KAK6971776.1"/>
    <property type="molecule type" value="Genomic_DNA"/>
</dbReference>
<evidence type="ECO:0000313" key="2">
    <source>
        <dbReference type="EMBL" id="KAK6971776.1"/>
    </source>
</evidence>
<gene>
    <name evidence="2" type="ORF">R3P38DRAFT_3379624</name>
</gene>
<feature type="non-terminal residue" evidence="2">
    <location>
        <position position="1"/>
    </location>
</feature>
<comment type="caution">
    <text evidence="2">The sequence shown here is derived from an EMBL/GenBank/DDBJ whole genome shotgun (WGS) entry which is preliminary data.</text>
</comment>
<reference evidence="2 3" key="1">
    <citation type="journal article" date="2024" name="J Genomics">
        <title>Draft genome sequencing and assembly of Favolaschia claudopus CIRM-BRFM 2984 isolated from oak limbs.</title>
        <authorList>
            <person name="Navarro D."/>
            <person name="Drula E."/>
            <person name="Chaduli D."/>
            <person name="Cazenave R."/>
            <person name="Ahrendt S."/>
            <person name="Wang J."/>
            <person name="Lipzen A."/>
            <person name="Daum C."/>
            <person name="Barry K."/>
            <person name="Grigoriev I.V."/>
            <person name="Favel A."/>
            <person name="Rosso M.N."/>
            <person name="Martin F."/>
        </authorList>
    </citation>
    <scope>NUCLEOTIDE SEQUENCE [LARGE SCALE GENOMIC DNA]</scope>
    <source>
        <strain evidence="2 3">CIRM-BRFM 2984</strain>
    </source>
</reference>
<keyword evidence="3" id="KW-1185">Reference proteome</keyword>
<feature type="compositionally biased region" description="Acidic residues" evidence="1">
    <location>
        <begin position="143"/>
        <end position="187"/>
    </location>
</feature>
<organism evidence="2 3">
    <name type="scientific">Favolaschia claudopus</name>
    <dbReference type="NCBI Taxonomy" id="2862362"/>
    <lineage>
        <taxon>Eukaryota</taxon>
        <taxon>Fungi</taxon>
        <taxon>Dikarya</taxon>
        <taxon>Basidiomycota</taxon>
        <taxon>Agaricomycotina</taxon>
        <taxon>Agaricomycetes</taxon>
        <taxon>Agaricomycetidae</taxon>
        <taxon>Agaricales</taxon>
        <taxon>Marasmiineae</taxon>
        <taxon>Mycenaceae</taxon>
        <taxon>Favolaschia</taxon>
    </lineage>
</organism>
<accession>A0AAV9Z5Z4</accession>